<proteinExistence type="predicted"/>
<evidence type="ECO:0000313" key="2">
    <source>
        <dbReference type="EMBL" id="WKN38685.1"/>
    </source>
</evidence>
<evidence type="ECO:0000259" key="1">
    <source>
        <dbReference type="Pfam" id="PF12684"/>
    </source>
</evidence>
<dbReference type="Pfam" id="PF12684">
    <property type="entry name" value="DUF3799"/>
    <property type="match status" value="1"/>
</dbReference>
<reference evidence="2" key="2">
    <citation type="journal article" date="2024" name="Antonie Van Leeuwenhoek">
        <title>Roseihalotalea indica gen. nov., sp. nov., a halophilic Bacteroidetes from mesopelagic Southwest Indian Ocean with higher carbohydrate metabolic potential.</title>
        <authorList>
            <person name="Chen B."/>
            <person name="Zhang M."/>
            <person name="Lin D."/>
            <person name="Ye J."/>
            <person name="Tang K."/>
        </authorList>
    </citation>
    <scope>NUCLEOTIDE SEQUENCE</scope>
    <source>
        <strain evidence="2">TK19036</strain>
    </source>
</reference>
<name>A0AA49GTE4_9BACT</name>
<dbReference type="AlphaFoldDB" id="A0AA49GTE4"/>
<dbReference type="InterPro" id="IPR024432">
    <property type="entry name" value="Put_RecE_PDDEXK-like_dom"/>
</dbReference>
<gene>
    <name evidence="2" type="ORF">K4G66_08215</name>
</gene>
<reference evidence="2" key="1">
    <citation type="journal article" date="2023" name="Comput. Struct. Biotechnol. J.">
        <title>Discovery of a novel marine Bacteroidetes with a rich repertoire of carbohydrate-active enzymes.</title>
        <authorList>
            <person name="Chen B."/>
            <person name="Liu G."/>
            <person name="Chen Q."/>
            <person name="Wang H."/>
            <person name="Liu L."/>
            <person name="Tang K."/>
        </authorList>
    </citation>
    <scope>NUCLEOTIDE SEQUENCE</scope>
    <source>
        <strain evidence="2">TK19036</strain>
    </source>
</reference>
<protein>
    <submittedName>
        <fullName evidence="2">PD-(D/E)XK nuclease-like domain-containing protein</fullName>
    </submittedName>
</protein>
<dbReference type="EMBL" id="CP120682">
    <property type="protein sequence ID" value="WKN38685.1"/>
    <property type="molecule type" value="Genomic_DNA"/>
</dbReference>
<sequence>MSYYQLPRISNSDLSIAMHMLTGAPYEKPESAFRFGGVFHELLLEPEKFRTESCHGLDINLLYRMHRTVLSNHYCKALLEQSQKEKVILWQEPTTGIACKSKLDIIVNEESDRPLVVDFKTTSARSLSAFLQCCQMYHYDRQMAFYADSIGAKEVCLIGVSKQAKRLFFVQKYAASPFMEEGRRKYRYLLSRVKELDLFESIYYARQNNTVQEVSAAYHTTPNSNS</sequence>
<organism evidence="2">
    <name type="scientific">Roseihalotalea indica</name>
    <dbReference type="NCBI Taxonomy" id="2867963"/>
    <lineage>
        <taxon>Bacteria</taxon>
        <taxon>Pseudomonadati</taxon>
        <taxon>Bacteroidota</taxon>
        <taxon>Cytophagia</taxon>
        <taxon>Cytophagales</taxon>
        <taxon>Catalimonadaceae</taxon>
        <taxon>Roseihalotalea</taxon>
    </lineage>
</organism>
<accession>A0AA49GTE4</accession>
<dbReference type="Gene3D" id="3.90.320.10">
    <property type="match status" value="1"/>
</dbReference>
<dbReference type="InterPro" id="IPR011604">
    <property type="entry name" value="PDDEXK-like_dom_sf"/>
</dbReference>
<feature type="domain" description="Putative exodeoxyribonuclease 8 PDDEXK-like" evidence="1">
    <location>
        <begin position="21"/>
        <end position="196"/>
    </location>
</feature>